<dbReference type="eggNOG" id="KOG2869">
    <property type="taxonomic scope" value="Eukaryota"/>
</dbReference>
<dbReference type="GO" id="GO:0032790">
    <property type="term" value="P:ribosome disassembly"/>
    <property type="evidence" value="ECO:0000318"/>
    <property type="project" value="GO_Central"/>
</dbReference>
<dbReference type="InterPro" id="IPR042226">
    <property type="entry name" value="eFR1_2_sf"/>
</dbReference>
<evidence type="ECO:0000256" key="2">
    <source>
        <dbReference type="ARBA" id="ARBA00004123"/>
    </source>
</evidence>
<gene>
    <name evidence="11" type="ORF">SELMODRAFT_103116</name>
</gene>
<dbReference type="GO" id="GO:0070966">
    <property type="term" value="P:nuclear-transcribed mRNA catabolic process, no-go decay"/>
    <property type="evidence" value="ECO:0000318"/>
    <property type="project" value="GO_Central"/>
</dbReference>
<dbReference type="STRING" id="88036.D8RWD8"/>
<sequence length="378" mass="42122">MKLVKKRIAADGSGSVKLVPEEDDDLWNAYNLIAKDDQVSAVTMRKVQRENSSGGRDAERVRLKLEVLVEATEFDNIASVLRIRGKNLTENDHVKLGAYHTLEIDLQRAFVLTKTIWDNWALELLKNATDPTANADVVAVLIDEGLAHICLVGQNMTTIKARVEASIPRKRGAAIAGYDKALNKFFENVFQALVRSVDFTLIRCIILASPGFTKDQFFDYINLESTRREIRAIIENKSKFILAHSSSAYKHSLKEVLGSPSVASRIKDTKAAQEVRALEQFFNMLSTDPLRATYGPAHVSAAHDRFAVQTLLITDALFRNADIPTRTRYVELVESVKEKGGNVHVFSSMHVSGEQLAQMTGIAAILRYPLPDLEDLEV</sequence>
<dbReference type="AlphaFoldDB" id="D8RWD8"/>
<dbReference type="OMA" id="LKMIILC"/>
<dbReference type="Pfam" id="PF26356">
    <property type="entry name" value="Pelota_N"/>
    <property type="match status" value="1"/>
</dbReference>
<dbReference type="InterPro" id="IPR004405">
    <property type="entry name" value="TF_pelota"/>
</dbReference>
<evidence type="ECO:0000256" key="1">
    <source>
        <dbReference type="ARBA" id="ARBA00001968"/>
    </source>
</evidence>
<dbReference type="InterPro" id="IPR058547">
    <property type="entry name" value="Pelota_N"/>
</dbReference>
<evidence type="ECO:0000313" key="11">
    <source>
        <dbReference type="EMBL" id="EFJ23526.1"/>
    </source>
</evidence>
<dbReference type="InterPro" id="IPR005140">
    <property type="entry name" value="eRF1_Pelota-like_N"/>
</dbReference>
<proteinExistence type="inferred from homology"/>
<dbReference type="HOGENOM" id="CLU_023334_3_1_1"/>
<dbReference type="Gene3D" id="3.30.420.60">
    <property type="entry name" value="eRF1 domain 2"/>
    <property type="match status" value="1"/>
</dbReference>
<dbReference type="Gene3D" id="3.30.1330.30">
    <property type="match status" value="1"/>
</dbReference>
<dbReference type="OrthoDB" id="10249111at2759"/>
<dbReference type="InParanoid" id="D8RWD8"/>
<dbReference type="NCBIfam" id="TIGR00111">
    <property type="entry name" value="pelota"/>
    <property type="match status" value="1"/>
</dbReference>
<comment type="function">
    <text evidence="8">Component of the Pelota-HBS1L complex, a complex that recognizes stalled ribosomes and triggers the No-Go Decay (NGD) pathway. In the Pelota-HBS1L complex, pelo recognizes ribosomes stalled at the 3' end of an mRNA and engages stalled ribosomes by destabilizing mRNA in the mRNA channel. Following ribosome-binding, the Pelota-HBS1L complex promotes the disassembly of stalled ribosomes, followed by degradation of damaged mRNAs as part of the NGD pathway.</text>
</comment>
<dbReference type="FunFam" id="3.30.1330.30:FF:000008">
    <property type="entry name" value="Protein pelota homolog"/>
    <property type="match status" value="1"/>
</dbReference>
<dbReference type="Gene3D" id="2.30.30.870">
    <property type="entry name" value="Pelota, domain A"/>
    <property type="match status" value="1"/>
</dbReference>
<dbReference type="SMART" id="SM01194">
    <property type="entry name" value="eRF1_1"/>
    <property type="match status" value="1"/>
</dbReference>
<comment type="cofactor">
    <cofactor evidence="1 9">
        <name>a divalent metal cation</name>
        <dbReference type="ChEBI" id="CHEBI:60240"/>
    </cofactor>
</comment>
<dbReference type="Proteomes" id="UP000001514">
    <property type="component" value="Unassembled WGS sequence"/>
</dbReference>
<accession>D8RWD8</accession>
<dbReference type="InterPro" id="IPR005141">
    <property type="entry name" value="eRF1_2"/>
</dbReference>
<dbReference type="InterPro" id="IPR038069">
    <property type="entry name" value="Pelota/DOM34_N"/>
</dbReference>
<comment type="subcellular location">
    <subcellularLocation>
        <location evidence="3 9">Cytoplasm</location>
    </subcellularLocation>
    <subcellularLocation>
        <location evidence="2">Nucleus</location>
    </subcellularLocation>
</comment>
<reference evidence="11 12" key="1">
    <citation type="journal article" date="2011" name="Science">
        <title>The Selaginella genome identifies genetic changes associated with the evolution of vascular plants.</title>
        <authorList>
            <person name="Banks J.A."/>
            <person name="Nishiyama T."/>
            <person name="Hasebe M."/>
            <person name="Bowman J.L."/>
            <person name="Gribskov M."/>
            <person name="dePamphilis C."/>
            <person name="Albert V.A."/>
            <person name="Aono N."/>
            <person name="Aoyama T."/>
            <person name="Ambrose B.A."/>
            <person name="Ashton N.W."/>
            <person name="Axtell M.J."/>
            <person name="Barker E."/>
            <person name="Barker M.S."/>
            <person name="Bennetzen J.L."/>
            <person name="Bonawitz N.D."/>
            <person name="Chapple C."/>
            <person name="Cheng C."/>
            <person name="Correa L.G."/>
            <person name="Dacre M."/>
            <person name="DeBarry J."/>
            <person name="Dreyer I."/>
            <person name="Elias M."/>
            <person name="Engstrom E.M."/>
            <person name="Estelle M."/>
            <person name="Feng L."/>
            <person name="Finet C."/>
            <person name="Floyd S.K."/>
            <person name="Frommer W.B."/>
            <person name="Fujita T."/>
            <person name="Gramzow L."/>
            <person name="Gutensohn M."/>
            <person name="Harholt J."/>
            <person name="Hattori M."/>
            <person name="Heyl A."/>
            <person name="Hirai T."/>
            <person name="Hiwatashi Y."/>
            <person name="Ishikawa M."/>
            <person name="Iwata M."/>
            <person name="Karol K.G."/>
            <person name="Koehler B."/>
            <person name="Kolukisaoglu U."/>
            <person name="Kubo M."/>
            <person name="Kurata T."/>
            <person name="Lalonde S."/>
            <person name="Li K."/>
            <person name="Li Y."/>
            <person name="Litt A."/>
            <person name="Lyons E."/>
            <person name="Manning G."/>
            <person name="Maruyama T."/>
            <person name="Michael T.P."/>
            <person name="Mikami K."/>
            <person name="Miyazaki S."/>
            <person name="Morinaga S."/>
            <person name="Murata T."/>
            <person name="Mueller-Roeber B."/>
            <person name="Nelson D.R."/>
            <person name="Obara M."/>
            <person name="Oguri Y."/>
            <person name="Olmstead R.G."/>
            <person name="Onodera N."/>
            <person name="Petersen B.L."/>
            <person name="Pils B."/>
            <person name="Prigge M."/>
            <person name="Rensing S.A."/>
            <person name="Riano-Pachon D.M."/>
            <person name="Roberts A.W."/>
            <person name="Sato Y."/>
            <person name="Scheller H.V."/>
            <person name="Schulz B."/>
            <person name="Schulz C."/>
            <person name="Shakirov E.V."/>
            <person name="Shibagaki N."/>
            <person name="Shinohara N."/>
            <person name="Shippen D.E."/>
            <person name="Soerensen I."/>
            <person name="Sotooka R."/>
            <person name="Sugimoto N."/>
            <person name="Sugita M."/>
            <person name="Sumikawa N."/>
            <person name="Tanurdzic M."/>
            <person name="Theissen G."/>
            <person name="Ulvskov P."/>
            <person name="Wakazuki S."/>
            <person name="Weng J.K."/>
            <person name="Willats W.W."/>
            <person name="Wipf D."/>
            <person name="Wolf P.G."/>
            <person name="Yang L."/>
            <person name="Zimmer A.D."/>
            <person name="Zhu Q."/>
            <person name="Mitros T."/>
            <person name="Hellsten U."/>
            <person name="Loque D."/>
            <person name="Otillar R."/>
            <person name="Salamov A."/>
            <person name="Schmutz J."/>
            <person name="Shapiro H."/>
            <person name="Lindquist E."/>
            <person name="Lucas S."/>
            <person name="Rokhsar D."/>
            <person name="Grigoriev I.V."/>
        </authorList>
    </citation>
    <scope>NUCLEOTIDE SEQUENCE [LARGE SCALE GENOMIC DNA]</scope>
</reference>
<dbReference type="SUPFAM" id="SSF55315">
    <property type="entry name" value="L30e-like"/>
    <property type="match status" value="1"/>
</dbReference>
<dbReference type="PANTHER" id="PTHR10853:SF0">
    <property type="entry name" value="PROTEIN PELOTA HOMOLOG"/>
    <property type="match status" value="1"/>
</dbReference>
<dbReference type="GO" id="GO:0005634">
    <property type="term" value="C:nucleus"/>
    <property type="evidence" value="ECO:0007669"/>
    <property type="project" value="UniProtKB-SubCell"/>
</dbReference>
<organism evidence="12">
    <name type="scientific">Selaginella moellendorffii</name>
    <name type="common">Spikemoss</name>
    <dbReference type="NCBI Taxonomy" id="88036"/>
    <lineage>
        <taxon>Eukaryota</taxon>
        <taxon>Viridiplantae</taxon>
        <taxon>Streptophyta</taxon>
        <taxon>Embryophyta</taxon>
        <taxon>Tracheophyta</taxon>
        <taxon>Lycopodiopsida</taxon>
        <taxon>Selaginellales</taxon>
        <taxon>Selaginellaceae</taxon>
        <taxon>Selaginella</taxon>
    </lineage>
</organism>
<dbReference type="GO" id="GO:0070651">
    <property type="term" value="P:nonfunctional rRNA decay"/>
    <property type="evidence" value="ECO:0000318"/>
    <property type="project" value="GO_Central"/>
</dbReference>
<dbReference type="PANTHER" id="PTHR10853">
    <property type="entry name" value="PELOTA"/>
    <property type="match status" value="1"/>
</dbReference>
<keyword evidence="7" id="KW-0539">Nucleus</keyword>
<dbReference type="GO" id="GO:0046872">
    <property type="term" value="F:metal ion binding"/>
    <property type="evidence" value="ECO:0007669"/>
    <property type="project" value="UniProtKB-KW"/>
</dbReference>
<dbReference type="InterPro" id="IPR005142">
    <property type="entry name" value="eRF1_3"/>
</dbReference>
<evidence type="ECO:0000259" key="10">
    <source>
        <dbReference type="SMART" id="SM01194"/>
    </source>
</evidence>
<dbReference type="SUPFAM" id="SSF53137">
    <property type="entry name" value="Translational machinery components"/>
    <property type="match status" value="1"/>
</dbReference>
<feature type="domain" description="eRF1/Pelota-like N-terminal" evidence="10">
    <location>
        <begin position="1"/>
        <end position="130"/>
    </location>
</feature>
<evidence type="ECO:0000256" key="9">
    <source>
        <dbReference type="RuleBase" id="RU362019"/>
    </source>
</evidence>
<evidence type="ECO:0000256" key="5">
    <source>
        <dbReference type="ARBA" id="ARBA00022490"/>
    </source>
</evidence>
<dbReference type="Pfam" id="PF03464">
    <property type="entry name" value="eRF1_2"/>
    <property type="match status" value="1"/>
</dbReference>
<dbReference type="FunFam" id="2.30.30.870:FF:000002">
    <property type="entry name" value="Protein pelota homolog"/>
    <property type="match status" value="1"/>
</dbReference>
<dbReference type="Pfam" id="PF03465">
    <property type="entry name" value="eRF1_3"/>
    <property type="match status" value="1"/>
</dbReference>
<dbReference type="FunFam" id="3.30.420.60:FF:000002">
    <property type="entry name" value="Protein pelota homolog"/>
    <property type="match status" value="1"/>
</dbReference>
<dbReference type="SUPFAM" id="SSF159065">
    <property type="entry name" value="Dom34/Pelota N-terminal domain-like"/>
    <property type="match status" value="1"/>
</dbReference>
<evidence type="ECO:0000256" key="8">
    <source>
        <dbReference type="ARBA" id="ARBA00054141"/>
    </source>
</evidence>
<keyword evidence="6 9" id="KW-0479">Metal-binding</keyword>
<dbReference type="FunCoup" id="D8RWD8">
    <property type="interactions" value="3969"/>
</dbReference>
<keyword evidence="12" id="KW-1185">Reference proteome</keyword>
<dbReference type="GO" id="GO:0005737">
    <property type="term" value="C:cytoplasm"/>
    <property type="evidence" value="ECO:0000318"/>
    <property type="project" value="GO_Central"/>
</dbReference>
<comment type="similarity">
    <text evidence="4 9">Belongs to the eukaryotic release factor 1 family. Pelota subfamily.</text>
</comment>
<dbReference type="Gramene" id="EFJ23526">
    <property type="protein sequence ID" value="EFJ23526"/>
    <property type="gene ID" value="SELMODRAFT_103116"/>
</dbReference>
<evidence type="ECO:0000256" key="3">
    <source>
        <dbReference type="ARBA" id="ARBA00004496"/>
    </source>
</evidence>
<keyword evidence="5 9" id="KW-0963">Cytoplasm</keyword>
<evidence type="ECO:0000256" key="4">
    <source>
        <dbReference type="ARBA" id="ARBA00009504"/>
    </source>
</evidence>
<name>D8RWD8_SELML</name>
<protein>
    <recommendedName>
        <fullName evidence="9">Protein pelota homolog</fullName>
    </recommendedName>
</protein>
<dbReference type="GO" id="GO:0070481">
    <property type="term" value="P:nuclear-transcribed mRNA catabolic process, non-stop decay"/>
    <property type="evidence" value="ECO:0007669"/>
    <property type="project" value="InterPro"/>
</dbReference>
<evidence type="ECO:0000313" key="12">
    <source>
        <dbReference type="Proteomes" id="UP000001514"/>
    </source>
</evidence>
<dbReference type="KEGG" id="smo:SELMODRAFT_103116"/>
<dbReference type="GO" id="GO:0071025">
    <property type="term" value="P:RNA surveillance"/>
    <property type="evidence" value="ECO:0007669"/>
    <property type="project" value="InterPro"/>
</dbReference>
<dbReference type="EMBL" id="GL377592">
    <property type="protein sequence ID" value="EFJ23526.1"/>
    <property type="molecule type" value="Genomic_DNA"/>
</dbReference>
<evidence type="ECO:0000256" key="7">
    <source>
        <dbReference type="ARBA" id="ARBA00023242"/>
    </source>
</evidence>
<dbReference type="InterPro" id="IPR029064">
    <property type="entry name" value="Ribosomal_eL30-like_sf"/>
</dbReference>
<evidence type="ECO:0000256" key="6">
    <source>
        <dbReference type="ARBA" id="ARBA00022723"/>
    </source>
</evidence>